<evidence type="ECO:0000256" key="3">
    <source>
        <dbReference type="ARBA" id="ARBA00005174"/>
    </source>
</evidence>
<dbReference type="InterPro" id="IPR011054">
    <property type="entry name" value="Rudment_hybrid_motif"/>
</dbReference>
<comment type="similarity">
    <text evidence="9 12">Belongs to the GARS family.</text>
</comment>
<dbReference type="InterPro" id="IPR016185">
    <property type="entry name" value="PreATP-grasp_dom_sf"/>
</dbReference>
<evidence type="ECO:0000256" key="10">
    <source>
        <dbReference type="ARBA" id="ARBA00042242"/>
    </source>
</evidence>
<dbReference type="InterPro" id="IPR000115">
    <property type="entry name" value="PRibGlycinamide_synth"/>
</dbReference>
<dbReference type="RefSeq" id="WP_073038187.1">
    <property type="nucleotide sequence ID" value="NZ_FQVB01000011.1"/>
</dbReference>
<dbReference type="InterPro" id="IPR020559">
    <property type="entry name" value="PRibGlycinamide_synth_CS"/>
</dbReference>
<dbReference type="HAMAP" id="MF_00138">
    <property type="entry name" value="GARS"/>
    <property type="match status" value="1"/>
</dbReference>
<dbReference type="AlphaFoldDB" id="A0A1M4YYC4"/>
<evidence type="ECO:0000256" key="2">
    <source>
        <dbReference type="ARBA" id="ARBA00001946"/>
    </source>
</evidence>
<dbReference type="Pfam" id="PF02843">
    <property type="entry name" value="GARS_C"/>
    <property type="match status" value="1"/>
</dbReference>
<dbReference type="UniPathway" id="UPA00074">
    <property type="reaction ID" value="UER00125"/>
</dbReference>
<dbReference type="InterPro" id="IPR020562">
    <property type="entry name" value="PRibGlycinamide_synth_N"/>
</dbReference>
<dbReference type="InterPro" id="IPR037123">
    <property type="entry name" value="PRibGlycinamide_synth_C_sf"/>
</dbReference>
<name>A0A1M4YYC4_9BACT</name>
<evidence type="ECO:0000256" key="6">
    <source>
        <dbReference type="ARBA" id="ARBA00022741"/>
    </source>
</evidence>
<dbReference type="SUPFAM" id="SSF56059">
    <property type="entry name" value="Glutathione synthetase ATP-binding domain-like"/>
    <property type="match status" value="1"/>
</dbReference>
<dbReference type="GO" id="GO:0046872">
    <property type="term" value="F:metal ion binding"/>
    <property type="evidence" value="ECO:0007669"/>
    <property type="project" value="InterPro"/>
</dbReference>
<dbReference type="NCBIfam" id="TIGR00877">
    <property type="entry name" value="purD"/>
    <property type="match status" value="1"/>
</dbReference>
<dbReference type="Gene3D" id="3.30.1490.20">
    <property type="entry name" value="ATP-grasp fold, A domain"/>
    <property type="match status" value="1"/>
</dbReference>
<protein>
    <recommendedName>
        <fullName evidence="4 12">Phosphoribosylamine--glycine ligase</fullName>
        <ecNumber evidence="4 12">6.3.4.13</ecNumber>
    </recommendedName>
    <alternativeName>
        <fullName evidence="12">GARS</fullName>
    </alternativeName>
    <alternativeName>
        <fullName evidence="10 12">Glycinamide ribonucleotide synthetase</fullName>
    </alternativeName>
    <alternativeName>
        <fullName evidence="11 12">Phosphoribosylglycinamide synthetase</fullName>
    </alternativeName>
</protein>
<dbReference type="EMBL" id="FQVB01000011">
    <property type="protein sequence ID" value="SHF10502.1"/>
    <property type="molecule type" value="Genomic_DNA"/>
</dbReference>
<dbReference type="Gene3D" id="3.40.50.20">
    <property type="match status" value="1"/>
</dbReference>
<dbReference type="Gene3D" id="3.30.470.20">
    <property type="entry name" value="ATP-grasp fold, B domain"/>
    <property type="match status" value="1"/>
</dbReference>
<evidence type="ECO:0000256" key="9">
    <source>
        <dbReference type="ARBA" id="ARBA00038345"/>
    </source>
</evidence>
<dbReference type="GO" id="GO:0009113">
    <property type="term" value="P:purine nucleobase biosynthetic process"/>
    <property type="evidence" value="ECO:0007669"/>
    <property type="project" value="InterPro"/>
</dbReference>
<keyword evidence="8 13" id="KW-0067">ATP-binding</keyword>
<dbReference type="EC" id="6.3.4.13" evidence="4 12"/>
<gene>
    <name evidence="12" type="primary">purD</name>
    <name evidence="15" type="ORF">SAMN02745206_01341</name>
</gene>
<evidence type="ECO:0000313" key="15">
    <source>
        <dbReference type="EMBL" id="SHF10502.1"/>
    </source>
</evidence>
<dbReference type="Gene3D" id="3.90.600.10">
    <property type="entry name" value="Phosphoribosylglycinamide synthetase, C-terminal domain"/>
    <property type="match status" value="1"/>
</dbReference>
<dbReference type="GO" id="GO:0004637">
    <property type="term" value="F:phosphoribosylamine-glycine ligase activity"/>
    <property type="evidence" value="ECO:0007669"/>
    <property type="project" value="UniProtKB-UniRule"/>
</dbReference>
<comment type="cofactor">
    <cofactor evidence="2">
        <name>Mg(2+)</name>
        <dbReference type="ChEBI" id="CHEBI:18420"/>
    </cofactor>
</comment>
<accession>A0A1M4YYC4</accession>
<dbReference type="InterPro" id="IPR020561">
    <property type="entry name" value="PRibGlycinamid_synth_ATP-grasp"/>
</dbReference>
<evidence type="ECO:0000256" key="4">
    <source>
        <dbReference type="ARBA" id="ARBA00013255"/>
    </source>
</evidence>
<sequence length="431" mass="47388">MKVLVVGSGGRDHAIAWKFTRSDRVRKVYVAHGNAGISQTAECVDAKTPEEMAAFAEKEGIDLTFVGPEKPLSAGIVDLFESRGLPIIGPNQKASRLESSKCDTKVMLRELGIPVPEFEIFSDPDKARDYVRSVGHQVVVKADGLAAGKGSLVCDGVADAEAAIHDIMEKRIFGDAGARVDIEKRLYGRELSFFCFTDGYSIVPMVAAQDYKRARDNDEGKNTGGMGSYSPHPWLDDALVETIMSRVAEPVIRGIREKYDILYRGILYLGLMLVEEPGGITPYVLEINIRLGDPEAQVILPRLRTDLVEVSEAILTGNLKDLDLQWDPRYRLCLIAVSGRTRGKKGWYKGYPERYKIGVPIQGLEAVDPGCLVFHSGTGWGEDGNLVTTGGRVLCIVSTGDTLNEARDIAYREMAKVSFEGMYYRSDIGKD</sequence>
<evidence type="ECO:0000256" key="13">
    <source>
        <dbReference type="PROSITE-ProRule" id="PRU00409"/>
    </source>
</evidence>
<keyword evidence="16" id="KW-1185">Reference proteome</keyword>
<keyword evidence="6 13" id="KW-0547">Nucleotide-binding</keyword>
<dbReference type="OrthoDB" id="9807240at2"/>
<comment type="cofactor">
    <cofactor evidence="1">
        <name>Mn(2+)</name>
        <dbReference type="ChEBI" id="CHEBI:29035"/>
    </cofactor>
</comment>
<evidence type="ECO:0000256" key="11">
    <source>
        <dbReference type="ARBA" id="ARBA00042864"/>
    </source>
</evidence>
<dbReference type="InterPro" id="IPR011761">
    <property type="entry name" value="ATP-grasp"/>
</dbReference>
<evidence type="ECO:0000256" key="8">
    <source>
        <dbReference type="ARBA" id="ARBA00022840"/>
    </source>
</evidence>
<comment type="catalytic activity">
    <reaction evidence="12">
        <text>5-phospho-beta-D-ribosylamine + glycine + ATP = N(1)-(5-phospho-beta-D-ribosyl)glycinamide + ADP + phosphate + H(+)</text>
        <dbReference type="Rhea" id="RHEA:17453"/>
        <dbReference type="ChEBI" id="CHEBI:15378"/>
        <dbReference type="ChEBI" id="CHEBI:30616"/>
        <dbReference type="ChEBI" id="CHEBI:43474"/>
        <dbReference type="ChEBI" id="CHEBI:57305"/>
        <dbReference type="ChEBI" id="CHEBI:58681"/>
        <dbReference type="ChEBI" id="CHEBI:143788"/>
        <dbReference type="ChEBI" id="CHEBI:456216"/>
        <dbReference type="EC" id="6.3.4.13"/>
    </reaction>
</comment>
<dbReference type="PROSITE" id="PS50975">
    <property type="entry name" value="ATP_GRASP"/>
    <property type="match status" value="1"/>
</dbReference>
<organism evidence="15 16">
    <name type="scientific">Desulfacinum infernum DSM 9756</name>
    <dbReference type="NCBI Taxonomy" id="1121391"/>
    <lineage>
        <taxon>Bacteria</taxon>
        <taxon>Pseudomonadati</taxon>
        <taxon>Thermodesulfobacteriota</taxon>
        <taxon>Syntrophobacteria</taxon>
        <taxon>Syntrophobacterales</taxon>
        <taxon>Syntrophobacteraceae</taxon>
        <taxon>Desulfacinum</taxon>
    </lineage>
</organism>
<evidence type="ECO:0000256" key="1">
    <source>
        <dbReference type="ARBA" id="ARBA00001936"/>
    </source>
</evidence>
<dbReference type="PANTHER" id="PTHR43472:SF1">
    <property type="entry name" value="PHOSPHORIBOSYLAMINE--GLYCINE LIGASE, CHLOROPLASTIC"/>
    <property type="match status" value="1"/>
</dbReference>
<dbReference type="Proteomes" id="UP000184076">
    <property type="component" value="Unassembled WGS sequence"/>
</dbReference>
<evidence type="ECO:0000256" key="7">
    <source>
        <dbReference type="ARBA" id="ARBA00022755"/>
    </source>
</evidence>
<evidence type="ECO:0000256" key="5">
    <source>
        <dbReference type="ARBA" id="ARBA00022598"/>
    </source>
</evidence>
<keyword evidence="5 12" id="KW-0436">Ligase</keyword>
<dbReference type="GO" id="GO:0005524">
    <property type="term" value="F:ATP binding"/>
    <property type="evidence" value="ECO:0007669"/>
    <property type="project" value="UniProtKB-UniRule"/>
</dbReference>
<comment type="pathway">
    <text evidence="3 12">Purine metabolism; IMP biosynthesis via de novo pathway; N(1)-(5-phospho-D-ribosyl)glycinamide from 5-phospho-alpha-D-ribose 1-diphosphate: step 2/2.</text>
</comment>
<evidence type="ECO:0000259" key="14">
    <source>
        <dbReference type="PROSITE" id="PS50975"/>
    </source>
</evidence>
<reference evidence="16" key="1">
    <citation type="submission" date="2016-11" db="EMBL/GenBank/DDBJ databases">
        <authorList>
            <person name="Varghese N."/>
            <person name="Submissions S."/>
        </authorList>
    </citation>
    <scope>NUCLEOTIDE SEQUENCE [LARGE SCALE GENOMIC DNA]</scope>
    <source>
        <strain evidence="16">DSM 9756</strain>
    </source>
</reference>
<evidence type="ECO:0000313" key="16">
    <source>
        <dbReference type="Proteomes" id="UP000184076"/>
    </source>
</evidence>
<dbReference type="SUPFAM" id="SSF52440">
    <property type="entry name" value="PreATP-grasp domain"/>
    <property type="match status" value="1"/>
</dbReference>
<dbReference type="SMART" id="SM01210">
    <property type="entry name" value="GARS_C"/>
    <property type="match status" value="1"/>
</dbReference>
<feature type="domain" description="ATP-grasp" evidence="14">
    <location>
        <begin position="105"/>
        <end position="316"/>
    </location>
</feature>
<dbReference type="InterPro" id="IPR020560">
    <property type="entry name" value="PRibGlycinamide_synth_C-dom"/>
</dbReference>
<dbReference type="SMART" id="SM01209">
    <property type="entry name" value="GARS_A"/>
    <property type="match status" value="1"/>
</dbReference>
<dbReference type="Pfam" id="PF02844">
    <property type="entry name" value="GARS_N"/>
    <property type="match status" value="1"/>
</dbReference>
<dbReference type="GO" id="GO:0006189">
    <property type="term" value="P:'de novo' IMP biosynthetic process"/>
    <property type="evidence" value="ECO:0007669"/>
    <property type="project" value="UniProtKB-UniRule"/>
</dbReference>
<dbReference type="Pfam" id="PF01071">
    <property type="entry name" value="GARS_A"/>
    <property type="match status" value="1"/>
</dbReference>
<evidence type="ECO:0000256" key="12">
    <source>
        <dbReference type="HAMAP-Rule" id="MF_00138"/>
    </source>
</evidence>
<dbReference type="PROSITE" id="PS00184">
    <property type="entry name" value="GARS"/>
    <property type="match status" value="1"/>
</dbReference>
<dbReference type="InterPro" id="IPR013815">
    <property type="entry name" value="ATP_grasp_subdomain_1"/>
</dbReference>
<dbReference type="SUPFAM" id="SSF51246">
    <property type="entry name" value="Rudiment single hybrid motif"/>
    <property type="match status" value="1"/>
</dbReference>
<dbReference type="PANTHER" id="PTHR43472">
    <property type="entry name" value="PHOSPHORIBOSYLAMINE--GLYCINE LIGASE"/>
    <property type="match status" value="1"/>
</dbReference>
<dbReference type="STRING" id="1121391.SAMN02745206_01341"/>
<keyword evidence="7 12" id="KW-0658">Purine biosynthesis</keyword>
<proteinExistence type="inferred from homology"/>